<organism evidence="1 2">
    <name type="scientific">Fluctibacter corallii</name>
    <dbReference type="NCBI Taxonomy" id="2984329"/>
    <lineage>
        <taxon>Bacteria</taxon>
        <taxon>Pseudomonadati</taxon>
        <taxon>Pseudomonadota</taxon>
        <taxon>Gammaproteobacteria</taxon>
        <taxon>Alteromonadales</taxon>
        <taxon>Alteromonadaceae</taxon>
        <taxon>Fluctibacter</taxon>
    </lineage>
</organism>
<protein>
    <submittedName>
        <fullName evidence="1">DUF2971 domain-containing protein</fullName>
    </submittedName>
</protein>
<dbReference type="RefSeq" id="WP_263712080.1">
    <property type="nucleotide sequence ID" value="NZ_JAOWKX010000004.1"/>
</dbReference>
<comment type="caution">
    <text evidence="1">The sequence shown here is derived from an EMBL/GenBank/DDBJ whole genome shotgun (WGS) entry which is preliminary data.</text>
</comment>
<dbReference type="EMBL" id="JAOWKX010000004">
    <property type="protein sequence ID" value="MCV2884796.1"/>
    <property type="molecule type" value="Genomic_DNA"/>
</dbReference>
<reference evidence="1 2" key="1">
    <citation type="submission" date="2022-10" db="EMBL/GenBank/DDBJ databases">
        <title>Aestuariibacter sp. AA17 isolated from Montipora capitata coral fragment.</title>
        <authorList>
            <person name="Emsley S.A."/>
            <person name="Pfannmuller K.M."/>
            <person name="Loughran R.M."/>
            <person name="Shlafstein M."/>
            <person name="Papke E."/>
            <person name="Saw J.H."/>
            <person name="Ushijima B."/>
            <person name="Videau P."/>
        </authorList>
    </citation>
    <scope>NUCLEOTIDE SEQUENCE [LARGE SCALE GENOMIC DNA]</scope>
    <source>
        <strain evidence="1 2">AA17</strain>
    </source>
</reference>
<evidence type="ECO:0000313" key="2">
    <source>
        <dbReference type="Proteomes" id="UP001652504"/>
    </source>
</evidence>
<proteinExistence type="predicted"/>
<accession>A0ABT3A7Y0</accession>
<evidence type="ECO:0000313" key="1">
    <source>
        <dbReference type="EMBL" id="MCV2884796.1"/>
    </source>
</evidence>
<name>A0ABT3A7Y0_9ALTE</name>
<dbReference type="Proteomes" id="UP001652504">
    <property type="component" value="Unassembled WGS sequence"/>
</dbReference>
<sequence length="125" mass="14840">MSALNDPFESSFLLNLRGLDQLLKESAEEAWKLWENLPKYEKTEENRNSVRRVVEELNEFKEEKFNSKTLGNNLRDTIERNIGILSLSKTNENLLMWSHYAQNHQGFVIGFNEEHDFFFQKKLTK</sequence>
<dbReference type="Pfam" id="PF11185">
    <property type="entry name" value="DUF2971"/>
    <property type="match status" value="1"/>
</dbReference>
<dbReference type="InterPro" id="IPR021352">
    <property type="entry name" value="DUF2971"/>
</dbReference>
<keyword evidence="2" id="KW-1185">Reference proteome</keyword>
<gene>
    <name evidence="1" type="ORF">OE749_08815</name>
</gene>